<dbReference type="AlphaFoldDB" id="A0A1A8JTI9"/>
<dbReference type="EMBL" id="HAEE01003425">
    <property type="protein sequence ID" value="SBR23445.1"/>
    <property type="molecule type" value="Transcribed_RNA"/>
</dbReference>
<feature type="signal peptide" evidence="1">
    <location>
        <begin position="1"/>
        <end position="19"/>
    </location>
</feature>
<protein>
    <submittedName>
        <fullName evidence="2">Uncharacterized protein</fullName>
    </submittedName>
</protein>
<organism evidence="2">
    <name type="scientific">Nothobranchius kuhntae</name>
    <name type="common">Beira killifish</name>
    <dbReference type="NCBI Taxonomy" id="321403"/>
    <lineage>
        <taxon>Eukaryota</taxon>
        <taxon>Metazoa</taxon>
        <taxon>Chordata</taxon>
        <taxon>Craniata</taxon>
        <taxon>Vertebrata</taxon>
        <taxon>Euteleostomi</taxon>
        <taxon>Actinopterygii</taxon>
        <taxon>Neopterygii</taxon>
        <taxon>Teleostei</taxon>
        <taxon>Neoteleostei</taxon>
        <taxon>Acanthomorphata</taxon>
        <taxon>Ovalentaria</taxon>
        <taxon>Atherinomorphae</taxon>
        <taxon>Cyprinodontiformes</taxon>
        <taxon>Nothobranchiidae</taxon>
        <taxon>Nothobranchius</taxon>
    </lineage>
</organism>
<name>A0A1A8JTI9_NOTKU</name>
<evidence type="ECO:0000256" key="1">
    <source>
        <dbReference type="SAM" id="SignalP"/>
    </source>
</evidence>
<gene>
    <name evidence="2" type="primary">Nfu_g_1_005216</name>
</gene>
<reference evidence="2" key="2">
    <citation type="submission" date="2016-06" db="EMBL/GenBank/DDBJ databases">
        <title>The genome of a short-lived fish provides insights into sex chromosome evolution and the genetic control of aging.</title>
        <authorList>
            <person name="Reichwald K."/>
            <person name="Felder M."/>
            <person name="Petzold A."/>
            <person name="Koch P."/>
            <person name="Groth M."/>
            <person name="Platzer M."/>
        </authorList>
    </citation>
    <scope>NUCLEOTIDE SEQUENCE</scope>
    <source>
        <tissue evidence="2">Brain</tissue>
    </source>
</reference>
<keyword evidence="1" id="KW-0732">Signal</keyword>
<feature type="chain" id="PRO_5008373078" evidence="1">
    <location>
        <begin position="20"/>
        <end position="112"/>
    </location>
</feature>
<accession>A0A1A8JTI9</accession>
<feature type="non-terminal residue" evidence="2">
    <location>
        <position position="1"/>
    </location>
</feature>
<sequence>THTHTHVPFLLVSINPLWMNTVLYISVHGDDTGFANSHFSDKFLILQLERTNLLDVVYYLRAKPWFGFSPVDLLWEPVRTCGTQENSRPGEDVSLLMRLFLTSWSAVTMTSC</sequence>
<proteinExistence type="predicted"/>
<evidence type="ECO:0000313" key="2">
    <source>
        <dbReference type="EMBL" id="SBR23445.1"/>
    </source>
</evidence>
<reference evidence="2" key="1">
    <citation type="submission" date="2016-05" db="EMBL/GenBank/DDBJ databases">
        <authorList>
            <person name="Lavstsen T."/>
            <person name="Jespersen J.S."/>
        </authorList>
    </citation>
    <scope>NUCLEOTIDE SEQUENCE</scope>
    <source>
        <tissue evidence="2">Brain</tissue>
    </source>
</reference>